<dbReference type="Gene3D" id="3.40.630.30">
    <property type="match status" value="1"/>
</dbReference>
<dbReference type="SUPFAM" id="SSF55729">
    <property type="entry name" value="Acyl-CoA N-acyltransferases (Nat)"/>
    <property type="match status" value="1"/>
</dbReference>
<sequence>MDIRPIRREELEVFANFSEQADLNEHFLNYLRDMWDEGYVRPEWCFVAEEAGEFVGRIVYWSLPSLGKPFICDFLELPWNANYLAVGTQLLQQSLTQLQLHDSDSMEYQLDIPSPYSTYLEKRIELLEKFGFSLNRETIRFEWKDTQTQITLSNRLTFRSLNQVGEDAFIHGIMQVSSQTLDRSILHDQAKLGLEQEALERFHTSKALKYNPTWWQLAYTQDETLVGLIMPAENDGGAIIGFIGVVPEHRGQGYVNDLLQQGTLTLKSNGAVRIRSDADTVNVPMVHAFQRAGYRQFASRREYRYSMK</sequence>
<gene>
    <name evidence="2" type="ORF">DP114_21545</name>
</gene>
<dbReference type="KEGG" id="bsen:DP114_21545"/>
<name>A0A856MKN6_9CYAN</name>
<accession>A0A856MKN6</accession>
<dbReference type="InterPro" id="IPR000182">
    <property type="entry name" value="GNAT_dom"/>
</dbReference>
<evidence type="ECO:0000313" key="2">
    <source>
        <dbReference type="EMBL" id="QDL10131.1"/>
    </source>
</evidence>
<dbReference type="AlphaFoldDB" id="A0A856MKN6"/>
<dbReference type="GO" id="GO:0016747">
    <property type="term" value="F:acyltransferase activity, transferring groups other than amino-acyl groups"/>
    <property type="evidence" value="ECO:0007669"/>
    <property type="project" value="InterPro"/>
</dbReference>
<proteinExistence type="predicted"/>
<evidence type="ECO:0000313" key="3">
    <source>
        <dbReference type="Proteomes" id="UP000503129"/>
    </source>
</evidence>
<dbReference type="Proteomes" id="UP000503129">
    <property type="component" value="Chromosome"/>
</dbReference>
<dbReference type="InterPro" id="IPR016181">
    <property type="entry name" value="Acyl_CoA_acyltransferase"/>
</dbReference>
<dbReference type="Pfam" id="PF00583">
    <property type="entry name" value="Acetyltransf_1"/>
    <property type="match status" value="1"/>
</dbReference>
<organism evidence="2 3">
    <name type="scientific">Brasilonema sennae CENA114</name>
    <dbReference type="NCBI Taxonomy" id="415709"/>
    <lineage>
        <taxon>Bacteria</taxon>
        <taxon>Bacillati</taxon>
        <taxon>Cyanobacteriota</taxon>
        <taxon>Cyanophyceae</taxon>
        <taxon>Nostocales</taxon>
        <taxon>Scytonemataceae</taxon>
        <taxon>Brasilonema</taxon>
        <taxon>Bromeliae group (in: Brasilonema)</taxon>
    </lineage>
</organism>
<dbReference type="CDD" id="cd04301">
    <property type="entry name" value="NAT_SF"/>
    <property type="match status" value="1"/>
</dbReference>
<feature type="domain" description="N-acetyltransferase" evidence="1">
    <location>
        <begin position="156"/>
        <end position="308"/>
    </location>
</feature>
<reference evidence="2 3" key="1">
    <citation type="submission" date="2018-06" db="EMBL/GenBank/DDBJ databases">
        <title>Comparative genomics of Brasilonema spp. strains.</title>
        <authorList>
            <person name="Alvarenga D.O."/>
            <person name="Fiore M.F."/>
            <person name="Varani A.M."/>
        </authorList>
    </citation>
    <scope>NUCLEOTIDE SEQUENCE [LARGE SCALE GENOMIC DNA]</scope>
    <source>
        <strain evidence="2 3">CENA114</strain>
    </source>
</reference>
<evidence type="ECO:0000259" key="1">
    <source>
        <dbReference type="PROSITE" id="PS51186"/>
    </source>
</evidence>
<dbReference type="RefSeq" id="WP_169264352.1">
    <property type="nucleotide sequence ID" value="NZ_CAWOXK010000001.1"/>
</dbReference>
<feature type="domain" description="N-acetyltransferase" evidence="1">
    <location>
        <begin position="1"/>
        <end position="159"/>
    </location>
</feature>
<keyword evidence="2" id="KW-0808">Transferase</keyword>
<dbReference type="PROSITE" id="PS51186">
    <property type="entry name" value="GNAT"/>
    <property type="match status" value="2"/>
</dbReference>
<keyword evidence="3" id="KW-1185">Reference proteome</keyword>
<dbReference type="EMBL" id="CP030118">
    <property type="protein sequence ID" value="QDL10131.1"/>
    <property type="molecule type" value="Genomic_DNA"/>
</dbReference>
<protein>
    <submittedName>
        <fullName evidence="2">GNAT family N-acetyltransferase</fullName>
    </submittedName>
</protein>